<feature type="compositionally biased region" description="Polar residues" evidence="1">
    <location>
        <begin position="9"/>
        <end position="19"/>
    </location>
</feature>
<reference evidence="2" key="1">
    <citation type="submission" date="2016-10" db="EMBL/GenBank/DDBJ databases">
        <authorList>
            <person name="Varghese N."/>
            <person name="Submissions S."/>
        </authorList>
    </citation>
    <scope>NUCLEOTIDE SEQUENCE [LARGE SCALE GENOMIC DNA]</scope>
    <source>
        <strain evidence="2">YR281</strain>
    </source>
</reference>
<proteinExistence type="predicted"/>
<gene>
    <name evidence="2" type="ORF">SAMN04487926_104200</name>
</gene>
<evidence type="ECO:0000313" key="3">
    <source>
        <dbReference type="Proteomes" id="UP000198900"/>
    </source>
</evidence>
<dbReference type="EMBL" id="FNDI01000004">
    <property type="protein sequence ID" value="SDH38433.1"/>
    <property type="molecule type" value="Genomic_DNA"/>
</dbReference>
<accession>A0A7Z7FFP2</accession>
<organism evidence="2 3">
    <name type="scientific">Paraburkholderia steynii</name>
    <dbReference type="NCBI Taxonomy" id="1245441"/>
    <lineage>
        <taxon>Bacteria</taxon>
        <taxon>Pseudomonadati</taxon>
        <taxon>Pseudomonadota</taxon>
        <taxon>Betaproteobacteria</taxon>
        <taxon>Burkholderiales</taxon>
        <taxon>Burkholderiaceae</taxon>
        <taxon>Paraburkholderia</taxon>
    </lineage>
</organism>
<comment type="caution">
    <text evidence="2">The sequence shown here is derived from an EMBL/GenBank/DDBJ whole genome shotgun (WGS) entry which is preliminary data.</text>
</comment>
<feature type="compositionally biased region" description="Low complexity" evidence="1">
    <location>
        <begin position="102"/>
        <end position="119"/>
    </location>
</feature>
<dbReference type="AlphaFoldDB" id="A0A7Z7FFP2"/>
<feature type="compositionally biased region" description="Acidic residues" evidence="1">
    <location>
        <begin position="91"/>
        <end position="101"/>
    </location>
</feature>
<keyword evidence="3" id="KW-1185">Reference proteome</keyword>
<dbReference type="Proteomes" id="UP000198900">
    <property type="component" value="Unassembled WGS sequence"/>
</dbReference>
<feature type="compositionally biased region" description="Low complexity" evidence="1">
    <location>
        <begin position="24"/>
        <end position="35"/>
    </location>
</feature>
<feature type="region of interest" description="Disordered" evidence="1">
    <location>
        <begin position="1"/>
        <end position="133"/>
    </location>
</feature>
<dbReference type="RefSeq" id="WP_091777322.1">
    <property type="nucleotide sequence ID" value="NZ_FNDI01000004.1"/>
</dbReference>
<feature type="compositionally biased region" description="Polar residues" evidence="1">
    <location>
        <begin position="71"/>
        <end position="81"/>
    </location>
</feature>
<evidence type="ECO:0000256" key="1">
    <source>
        <dbReference type="SAM" id="MobiDB-lite"/>
    </source>
</evidence>
<protein>
    <submittedName>
        <fullName evidence="2">Uncharacterized protein</fullName>
    </submittedName>
</protein>
<sequence length="178" mass="17596">MVSSVGYGTATTPSTNLASVSGEASAQAAQSAANNVIGAAQNEGKRDAATKPAQPGVTVSISPEGAAAASRAQTTDQANVQTATASTDTGTDTETDTDTDTPDSAATDSDIADPAATDDVTGGTEASPSNVSPVKAFAYGALGLERPDQPQDERNSFYTAGKWLAAGLTIGGLISLLA</sequence>
<evidence type="ECO:0000313" key="2">
    <source>
        <dbReference type="EMBL" id="SDH38433.1"/>
    </source>
</evidence>
<name>A0A7Z7FFP2_9BURK</name>